<protein>
    <submittedName>
        <fullName evidence="3">Exoprotein with autotransporter</fullName>
    </submittedName>
</protein>
<dbReference type="SMART" id="SM00869">
    <property type="entry name" value="Autotransporter"/>
    <property type="match status" value="1"/>
</dbReference>
<feature type="signal peptide" evidence="1">
    <location>
        <begin position="1"/>
        <end position="40"/>
    </location>
</feature>
<evidence type="ECO:0000313" key="3">
    <source>
        <dbReference type="EMBL" id="POF88447.1"/>
    </source>
</evidence>
<dbReference type="InterPro" id="IPR036709">
    <property type="entry name" value="Autotransporte_beta_dom_sf"/>
</dbReference>
<dbReference type="SUPFAM" id="SSF103515">
    <property type="entry name" value="Autotransporter"/>
    <property type="match status" value="1"/>
</dbReference>
<dbReference type="InterPro" id="IPR005546">
    <property type="entry name" value="Autotransporte_beta"/>
</dbReference>
<dbReference type="Proteomes" id="UP000237194">
    <property type="component" value="Unassembled WGS sequence"/>
</dbReference>
<organism evidence="3 4">
    <name type="scientific">Pseudomonas putida</name>
    <name type="common">Arthrobacter siderocapsulatus</name>
    <dbReference type="NCBI Taxonomy" id="303"/>
    <lineage>
        <taxon>Bacteria</taxon>
        <taxon>Pseudomonadati</taxon>
        <taxon>Pseudomonadota</taxon>
        <taxon>Gammaproteobacteria</taxon>
        <taxon>Pseudomonadales</taxon>
        <taxon>Pseudomonadaceae</taxon>
        <taxon>Pseudomonas</taxon>
    </lineage>
</organism>
<dbReference type="InterPro" id="IPR006315">
    <property type="entry name" value="OM_autotransptr_brl_dom"/>
</dbReference>
<feature type="chain" id="PRO_5015447509" evidence="1">
    <location>
        <begin position="41"/>
        <end position="878"/>
    </location>
</feature>
<dbReference type="EMBL" id="MIND01000018">
    <property type="protein sequence ID" value="POF88447.1"/>
    <property type="molecule type" value="Genomic_DNA"/>
</dbReference>
<proteinExistence type="predicted"/>
<comment type="caution">
    <text evidence="3">The sequence shown here is derived from an EMBL/GenBank/DDBJ whole genome shotgun (WGS) entry which is preliminary data.</text>
</comment>
<dbReference type="PROSITE" id="PS51208">
    <property type="entry name" value="AUTOTRANSPORTER"/>
    <property type="match status" value="1"/>
</dbReference>
<gene>
    <name evidence="3" type="ORF">BGP80_10935</name>
</gene>
<reference evidence="3 4" key="2">
    <citation type="submission" date="2018-03" db="EMBL/GenBank/DDBJ databases">
        <title>Draft genome of Pseudomonas putida strain KT-27.</title>
        <authorList>
            <person name="Yoshizawa S."/>
            <person name="Khan N.H."/>
            <person name="Nishimura M."/>
            <person name="Chiura H.X."/>
            <person name="Ogura Y."/>
            <person name="Hayashi T."/>
            <person name="Kogure K."/>
        </authorList>
    </citation>
    <scope>NUCLEOTIDE SEQUENCE [LARGE SCALE GENOMIC DNA]</scope>
    <source>
        <strain evidence="3 4">KT-27</strain>
    </source>
</reference>
<dbReference type="Pfam" id="PF03797">
    <property type="entry name" value="Autotransporter"/>
    <property type="match status" value="1"/>
</dbReference>
<dbReference type="GO" id="GO:0019867">
    <property type="term" value="C:outer membrane"/>
    <property type="evidence" value="ECO:0007669"/>
    <property type="project" value="InterPro"/>
</dbReference>
<sequence>MHGCAPFAPPFFKDRTVAPVIFRKTLLALAITSSALPAFAVPLANQVVNLTNAGFKSEHQTHYGNLEFTGSYTGGSDEDAIELNGSTITGDLILNSTIDSSGDFAGGVDMDSWEDGLSWARNDIAGDVINKGSISATGGGANALMIDPARIGGSLINQGLLSAIGEPLTDGGGTDVARALDFSGTSLIEGDLINADSGRIVASGESARGINLEGGTINGKVINYGSIVVSGEGATAIDATTSNRGDMVDLAGIENYGTIIATGNDANGIMLDGASLSTADGVHLLNTGTIIAEDAAITIGNVDFDGPGLQPQYQLHGDLNIFNSGTIISQDEAIDASEANRPVELILRKGSVIVGNLIDLSNIEVEADTSFTGTDSSADGSNIRLKDNGGIDVGSVSGGNSATLALQSAHTTIDGNLYVAGNSALGLTLGADTNPARAVVSVSGTAEFGEGAQLKLTARGNDFSANGSRFKLIEAGELQGAPLVTSTSALLDVDTSAVEGNTVVAVVTTKNQQGIDHVLDLNGGTINHKRALGALAKDGVLAKLAANDPLLRAAANADSKQLAKIAEQLTPETNGGATQAATTSQSLVNGVTTSRTSGLRGASSGDTLQQTGVWIQSLYSDASQGQRDGIAGYNAYSRGIAVGADGKLNDQLTLGLAYSFINTDVNGKSGNQTEVDSHAFTLYGGFEQGNYFVDASLTYGFNDNEGKRDIAGTRAKADYDSDLLGLNLVGGYTYRINPQLLIEPRLAARYSRVEIDGYREKGSSAALKIEDQRYEAIELGAGVRVAGSVGLGAGTLEPQFKLMGYHDFAADQASSTSTFLLGNTPFVTNGADAVRNSYEAGVGADYKLGAVTVGLNYDYIGKSGFDADVFSAKVRYDF</sequence>
<accession>A0A2S3WBW5</accession>
<dbReference type="AlphaFoldDB" id="A0A2S3WBW5"/>
<evidence type="ECO:0000259" key="2">
    <source>
        <dbReference type="PROSITE" id="PS51208"/>
    </source>
</evidence>
<feature type="domain" description="Autotransporter" evidence="2">
    <location>
        <begin position="606"/>
        <end position="878"/>
    </location>
</feature>
<keyword evidence="1" id="KW-0732">Signal</keyword>
<evidence type="ECO:0000256" key="1">
    <source>
        <dbReference type="SAM" id="SignalP"/>
    </source>
</evidence>
<name>A0A2S3WBW5_PSEPU</name>
<reference evidence="3 4" key="1">
    <citation type="submission" date="2016-08" db="EMBL/GenBank/DDBJ databases">
        <authorList>
            <person name="Seilhamer J.J."/>
        </authorList>
    </citation>
    <scope>NUCLEOTIDE SEQUENCE [LARGE SCALE GENOMIC DNA]</scope>
    <source>
        <strain evidence="3 4">KT-27</strain>
    </source>
</reference>
<dbReference type="NCBIfam" id="TIGR01414">
    <property type="entry name" value="autotrans_barl"/>
    <property type="match status" value="1"/>
</dbReference>
<evidence type="ECO:0000313" key="4">
    <source>
        <dbReference type="Proteomes" id="UP000237194"/>
    </source>
</evidence>
<dbReference type="Gene3D" id="2.40.128.130">
    <property type="entry name" value="Autotransporter beta-domain"/>
    <property type="match status" value="1"/>
</dbReference>